<feature type="compositionally biased region" description="Basic and acidic residues" evidence="1">
    <location>
        <begin position="141"/>
        <end position="150"/>
    </location>
</feature>
<feature type="compositionally biased region" description="Polar residues" evidence="1">
    <location>
        <begin position="671"/>
        <end position="684"/>
    </location>
</feature>
<feature type="compositionally biased region" description="Acidic residues" evidence="1">
    <location>
        <begin position="964"/>
        <end position="976"/>
    </location>
</feature>
<feature type="compositionally biased region" description="Polar residues" evidence="1">
    <location>
        <begin position="310"/>
        <end position="323"/>
    </location>
</feature>
<feature type="compositionally biased region" description="Polar residues" evidence="1">
    <location>
        <begin position="370"/>
        <end position="386"/>
    </location>
</feature>
<organism evidence="2 3">
    <name type="scientific">Cryptococcus amylolentus CBS 6273</name>
    <dbReference type="NCBI Taxonomy" id="1296118"/>
    <lineage>
        <taxon>Eukaryota</taxon>
        <taxon>Fungi</taxon>
        <taxon>Dikarya</taxon>
        <taxon>Basidiomycota</taxon>
        <taxon>Agaricomycotina</taxon>
        <taxon>Tremellomycetes</taxon>
        <taxon>Tremellales</taxon>
        <taxon>Cryptococcaceae</taxon>
        <taxon>Cryptococcus</taxon>
    </lineage>
</organism>
<reference evidence="2 3" key="1">
    <citation type="submission" date="2016-06" db="EMBL/GenBank/DDBJ databases">
        <title>Evolution of pathogenesis and genome organization in the Tremellales.</title>
        <authorList>
            <person name="Cuomo C."/>
            <person name="Litvintseva A."/>
            <person name="Heitman J."/>
            <person name="Chen Y."/>
            <person name="Sun S."/>
            <person name="Springer D."/>
            <person name="Dromer F."/>
            <person name="Young S."/>
            <person name="Zeng Q."/>
            <person name="Chapman S."/>
            <person name="Gujja S."/>
            <person name="Saif S."/>
            <person name="Birren B."/>
        </authorList>
    </citation>
    <scope>NUCLEOTIDE SEQUENCE [LARGE SCALE GENOMIC DNA]</scope>
    <source>
        <strain evidence="2 3">CBS 6273</strain>
    </source>
</reference>
<dbReference type="AlphaFoldDB" id="A0A1E3K845"/>
<evidence type="ECO:0000313" key="2">
    <source>
        <dbReference type="EMBL" id="ODO09165.1"/>
    </source>
</evidence>
<feature type="compositionally biased region" description="Basic and acidic residues" evidence="1">
    <location>
        <begin position="950"/>
        <end position="963"/>
    </location>
</feature>
<feature type="compositionally biased region" description="Polar residues" evidence="1">
    <location>
        <begin position="694"/>
        <end position="706"/>
    </location>
</feature>
<feature type="region of interest" description="Disordered" evidence="1">
    <location>
        <begin position="1"/>
        <end position="1122"/>
    </location>
</feature>
<feature type="compositionally biased region" description="Basic and acidic residues" evidence="1">
    <location>
        <begin position="1002"/>
        <end position="1014"/>
    </location>
</feature>
<dbReference type="Proteomes" id="UP000095149">
    <property type="component" value="Unassembled WGS sequence"/>
</dbReference>
<feature type="compositionally biased region" description="Polar residues" evidence="1">
    <location>
        <begin position="778"/>
        <end position="788"/>
    </location>
</feature>
<feature type="compositionally biased region" description="Low complexity" evidence="1">
    <location>
        <begin position="718"/>
        <end position="734"/>
    </location>
</feature>
<dbReference type="EMBL" id="MEKH01000004">
    <property type="protein sequence ID" value="ODO09165.1"/>
    <property type="molecule type" value="Genomic_DNA"/>
</dbReference>
<feature type="compositionally biased region" description="Basic and acidic residues" evidence="1">
    <location>
        <begin position="1065"/>
        <end position="1082"/>
    </location>
</feature>
<evidence type="ECO:0000313" key="3">
    <source>
        <dbReference type="Proteomes" id="UP000095149"/>
    </source>
</evidence>
<feature type="compositionally biased region" description="Basic and acidic residues" evidence="1">
    <location>
        <begin position="591"/>
        <end position="603"/>
    </location>
</feature>
<accession>A0A1E3K845</accession>
<feature type="compositionally biased region" description="Basic and acidic residues" evidence="1">
    <location>
        <begin position="78"/>
        <end position="96"/>
    </location>
</feature>
<feature type="compositionally biased region" description="Basic and acidic residues" evidence="1">
    <location>
        <begin position="118"/>
        <end position="130"/>
    </location>
</feature>
<feature type="compositionally biased region" description="Low complexity" evidence="1">
    <location>
        <begin position="342"/>
        <end position="354"/>
    </location>
</feature>
<gene>
    <name evidence="2" type="ORF">I350_02765</name>
</gene>
<evidence type="ECO:0000256" key="1">
    <source>
        <dbReference type="SAM" id="MobiDB-lite"/>
    </source>
</evidence>
<feature type="compositionally biased region" description="Low complexity" evidence="1">
    <location>
        <begin position="608"/>
        <end position="626"/>
    </location>
</feature>
<feature type="compositionally biased region" description="Polar residues" evidence="1">
    <location>
        <begin position="576"/>
        <end position="590"/>
    </location>
</feature>
<proteinExistence type="predicted"/>
<feature type="compositionally biased region" description="Polar residues" evidence="1">
    <location>
        <begin position="981"/>
        <end position="990"/>
    </location>
</feature>
<feature type="compositionally biased region" description="Low complexity" evidence="1">
    <location>
        <begin position="1086"/>
        <end position="1097"/>
    </location>
</feature>
<feature type="compositionally biased region" description="Acidic residues" evidence="1">
    <location>
        <begin position="658"/>
        <end position="668"/>
    </location>
</feature>
<feature type="compositionally biased region" description="Polar residues" evidence="1">
    <location>
        <begin position="1098"/>
        <end position="1108"/>
    </location>
</feature>
<feature type="compositionally biased region" description="Basic and acidic residues" evidence="1">
    <location>
        <begin position="507"/>
        <end position="516"/>
    </location>
</feature>
<feature type="compositionally biased region" description="Polar residues" evidence="1">
    <location>
        <begin position="880"/>
        <end position="889"/>
    </location>
</feature>
<name>A0A1E3K845_9TREE</name>
<feature type="compositionally biased region" description="Low complexity" evidence="1">
    <location>
        <begin position="296"/>
        <end position="309"/>
    </location>
</feature>
<dbReference type="OrthoDB" id="10411642at2759"/>
<sequence>MVPQENPRKFAWINTSRKRPSSPKQRKLTQPPLYASQSVSKPVRSARKPAVTNENEVTPQVAKKRPLPFGLPTPAATDKADKGKGRAQDRGHESRDSPMPLRGGGRLMVGNTGAGGMERFKVHGDGESSKSKTPASTRRSPMKETNDSRQRPIPRTPNLSYSLSPARRSPDLGFFPVESELETPEPICGTETMRRVREINGIPPRQKAPQASPTRKRKRGVSSDENAKSPRMATRTRSGKGERPTHRAARGLPLAEHPSSDNDSSRSPRPAKKPKKAEPPYHFGNIFARPREGKSAQKSSPSSHASQKSTPVRSSSTAKDSVSPTPKREPLTPKKTPRRPRALSPASNSSPSPRHLQANVRTGPNELSPGASQQSFELPARQTSGGPSRPLPSLHSTGEQGKQMVYHHESFDLVPPKGMAGGVHQGQPQQSEGRLYVPVDTSETLFTAGNDVPGNVLSPSVREEEHDQGEEPASTRQSSRIAALARSSPSGTETSLHKASKKPTQRPVRERVKLEPQESQQSQQSNLFGDEREEAARNLAESDEGCEAEAGTLDPALNETYADNNLFQSHPEGRVPTSSQSSTGNVASRSRSCEKPSQSREEMPMVATPTKTRSPQQQTPQRTSQRIGGAAMGQMTPPPLPASASRRSPRRSQRSRDNEEDDLMDEESDLRSSQLGPTQSQGLFQTIPRDDVRSSQLRPTQSQGLFQTIPHEVSLAASPSSTQTTPTQPMRQSQFTESPVSQHGPFSPAELASARLPDDLTGHGGSDLVAQRPDTERNSSPIANSAARSSAVVPGEKPRMRKRKQRGEVISPQTSGDVLIGESDDEGRKVVSSSAKTRRQAAADTESSEKKEEDAVANAEGESEKPQKRDAFSVLMGPRRSTSAPQSTGKGKGVKDKGNTPAKSTPKASTVRKPATRSATKRKTPRAQPHDEGQTSLPSQGFFKNKKPRKTEDQIRSFDKAFSEEEDHVFEEEQEEGNASAGPSRTTAHSSGKLLVPLLGRVPDDPRLNEGGKREIRRRRLVERAQATLKRTPSPLTPLSPSPSTGSPLPPPPGHRDEAEEDEDVHPFGEEMRQQASREDGTWYRQSQATTSGSQTSNEVKTPGSTKNFIDMLGGSSSPIYD</sequence>
<feature type="compositionally biased region" description="Gly residues" evidence="1">
    <location>
        <begin position="102"/>
        <end position="116"/>
    </location>
</feature>
<feature type="compositionally biased region" description="Basic and acidic residues" evidence="1">
    <location>
        <begin position="862"/>
        <end position="871"/>
    </location>
</feature>
<protein>
    <submittedName>
        <fullName evidence="2">Uncharacterized protein</fullName>
    </submittedName>
</protein>
<feature type="compositionally biased region" description="Basic residues" evidence="1">
    <location>
        <begin position="16"/>
        <end position="27"/>
    </location>
</feature>
<comment type="caution">
    <text evidence="2">The sequence shown here is derived from an EMBL/GenBank/DDBJ whole genome shotgun (WGS) entry which is preliminary data.</text>
</comment>